<dbReference type="EMBL" id="KZ992497">
    <property type="protein sequence ID" value="RKP09658.1"/>
    <property type="molecule type" value="Genomic_DNA"/>
</dbReference>
<proteinExistence type="predicted"/>
<dbReference type="AlphaFoldDB" id="A0A4P9XTY8"/>
<name>A0A4P9XTY8_9FUNG</name>
<evidence type="ECO:0000313" key="2">
    <source>
        <dbReference type="Proteomes" id="UP000271241"/>
    </source>
</evidence>
<gene>
    <name evidence="1" type="ORF">THASP1DRAFT_22521</name>
</gene>
<dbReference type="Proteomes" id="UP000271241">
    <property type="component" value="Unassembled WGS sequence"/>
</dbReference>
<accession>A0A4P9XTY8</accession>
<evidence type="ECO:0000313" key="1">
    <source>
        <dbReference type="EMBL" id="RKP09658.1"/>
    </source>
</evidence>
<protein>
    <submittedName>
        <fullName evidence="1">Uncharacterized protein</fullName>
    </submittedName>
</protein>
<sequence length="203" mass="22226">MRSTLVPCATVIGALASLSLISFFVGALSIPPLARSITANVSSSSVTRPLQPGSTATPDDFAALKAHSNGQFQLYPDFAIMQPAGTHIVYHKDSVGRTFAADMLTFDGELVREVILLQSTDSGGLFYVDITDYFQGQRVNGVTTAIQLDYDDADEQVTQRCKCYLAAKRQVVYAKQHEAMEWRKSTFCAWSPGHLRVALFQPI</sequence>
<reference evidence="2" key="1">
    <citation type="journal article" date="2018" name="Nat. Microbiol.">
        <title>Leveraging single-cell genomics to expand the fungal tree of life.</title>
        <authorList>
            <person name="Ahrendt S.R."/>
            <person name="Quandt C.A."/>
            <person name="Ciobanu D."/>
            <person name="Clum A."/>
            <person name="Salamov A."/>
            <person name="Andreopoulos B."/>
            <person name="Cheng J.F."/>
            <person name="Woyke T."/>
            <person name="Pelin A."/>
            <person name="Henrissat B."/>
            <person name="Reynolds N.K."/>
            <person name="Benny G.L."/>
            <person name="Smith M.E."/>
            <person name="James T.Y."/>
            <person name="Grigoriev I.V."/>
        </authorList>
    </citation>
    <scope>NUCLEOTIDE SEQUENCE [LARGE SCALE GENOMIC DNA]</scope>
    <source>
        <strain evidence="2">RSA 1356</strain>
    </source>
</reference>
<keyword evidence="2" id="KW-1185">Reference proteome</keyword>
<organism evidence="1 2">
    <name type="scientific">Thamnocephalis sphaerospora</name>
    <dbReference type="NCBI Taxonomy" id="78915"/>
    <lineage>
        <taxon>Eukaryota</taxon>
        <taxon>Fungi</taxon>
        <taxon>Fungi incertae sedis</taxon>
        <taxon>Zoopagomycota</taxon>
        <taxon>Zoopagomycotina</taxon>
        <taxon>Zoopagomycetes</taxon>
        <taxon>Zoopagales</taxon>
        <taxon>Sigmoideomycetaceae</taxon>
        <taxon>Thamnocephalis</taxon>
    </lineage>
</organism>